<keyword evidence="1" id="KW-0808">Transferase</keyword>
<evidence type="ECO:0000256" key="1">
    <source>
        <dbReference type="ARBA" id="ARBA00022679"/>
    </source>
</evidence>
<organism evidence="3">
    <name type="scientific">Eisenbergiella tayi</name>
    <dbReference type="NCBI Taxonomy" id="1432052"/>
    <lineage>
        <taxon>Bacteria</taxon>
        <taxon>Bacillati</taxon>
        <taxon>Bacillota</taxon>
        <taxon>Clostridia</taxon>
        <taxon>Lachnospirales</taxon>
        <taxon>Lachnospiraceae</taxon>
        <taxon>Eisenbergiella</taxon>
    </lineage>
</organism>
<evidence type="ECO:0000313" key="3">
    <source>
        <dbReference type="EMBL" id="ODR41555.1"/>
    </source>
</evidence>
<dbReference type="InterPro" id="IPR029056">
    <property type="entry name" value="Ribokinase-like"/>
</dbReference>
<dbReference type="RefSeq" id="WP_069410292.1">
    <property type="nucleotide sequence ID" value="NZ_DAWDRA010000391.1"/>
</dbReference>
<proteinExistence type="predicted"/>
<comment type="caution">
    <text evidence="3">The sequence shown here is derived from an EMBL/GenBank/DDBJ whole genome shotgun (WGS) entry which is preliminary data.</text>
</comment>
<evidence type="ECO:0000256" key="2">
    <source>
        <dbReference type="ARBA" id="ARBA00022777"/>
    </source>
</evidence>
<evidence type="ECO:0000313" key="4">
    <source>
        <dbReference type="EMBL" id="ODR53801.1"/>
    </source>
</evidence>
<dbReference type="SUPFAM" id="SSF53613">
    <property type="entry name" value="Ribokinase-like"/>
    <property type="match status" value="1"/>
</dbReference>
<dbReference type="PANTHER" id="PTHR43085">
    <property type="entry name" value="HEXOKINASE FAMILY MEMBER"/>
    <property type="match status" value="1"/>
</dbReference>
<gene>
    <name evidence="3" type="ORF">BEI59_32420</name>
    <name evidence="4" type="ORF">BEI63_18630</name>
</gene>
<dbReference type="InterPro" id="IPR050306">
    <property type="entry name" value="PfkB_Carbo_kinase"/>
</dbReference>
<dbReference type="Pfam" id="PF25270">
    <property type="entry name" value="Khk"/>
    <property type="match status" value="1"/>
</dbReference>
<dbReference type="EMBL" id="MEHA01000040">
    <property type="protein sequence ID" value="ODR41555.1"/>
    <property type="molecule type" value="Genomic_DNA"/>
</dbReference>
<evidence type="ECO:0000313" key="5">
    <source>
        <dbReference type="Proteomes" id="UP000094869"/>
    </source>
</evidence>
<keyword evidence="2" id="KW-0418">Kinase</keyword>
<dbReference type="GO" id="GO:0010264">
    <property type="term" value="P:myo-inositol hexakisphosphate biosynthetic process"/>
    <property type="evidence" value="ECO:0007669"/>
    <property type="project" value="TreeGrafter"/>
</dbReference>
<dbReference type="InterPro" id="IPR057621">
    <property type="entry name" value="Khk_prokaryotic"/>
</dbReference>
<dbReference type="Proteomes" id="UP000094869">
    <property type="component" value="Unassembled WGS sequence"/>
</dbReference>
<dbReference type="EMBL" id="MEHD01000026">
    <property type="protein sequence ID" value="ODR53801.1"/>
    <property type="molecule type" value="Genomic_DNA"/>
</dbReference>
<reference evidence="3" key="2">
    <citation type="submission" date="2016-08" db="EMBL/GenBank/DDBJ databases">
        <authorList>
            <person name="Seilhamer J.J."/>
        </authorList>
    </citation>
    <scope>NUCLEOTIDE SEQUENCE [LARGE SCALE GENOMIC DNA]</scope>
    <source>
        <strain evidence="3">NML150140-1</strain>
    </source>
</reference>
<protein>
    <submittedName>
        <fullName evidence="3">Uncharacterized protein</fullName>
    </submittedName>
</protein>
<dbReference type="AlphaFoldDB" id="A0A1E3U7D8"/>
<accession>A0A1E3U7D8</accession>
<dbReference type="Gene3D" id="3.40.1190.20">
    <property type="match status" value="1"/>
</dbReference>
<dbReference type="PANTHER" id="PTHR43085:SF13">
    <property type="entry name" value="INOSITOL 3-KINASE"/>
    <property type="match status" value="1"/>
</dbReference>
<dbReference type="OrthoDB" id="787163at2"/>
<reference evidence="4 5" key="1">
    <citation type="submission" date="2016-08" db="EMBL/GenBank/DDBJ databases">
        <title>Characterization of Isolates of Eisenbergiella tayi Derived from Blood Cultures, Using Whole Genome Sequencing.</title>
        <authorList>
            <person name="Bernier A.-M."/>
            <person name="Burdz T."/>
            <person name="Wiebe D."/>
            <person name="Bernard K."/>
        </authorList>
    </citation>
    <scope>NUCLEOTIDE SEQUENCE [LARGE SCALE GENOMIC DNA]</scope>
    <source>
        <strain evidence="4 5">NML120146</strain>
    </source>
</reference>
<keyword evidence="5" id="KW-1185">Reference proteome</keyword>
<dbReference type="Proteomes" id="UP000094271">
    <property type="component" value="Unassembled WGS sequence"/>
</dbReference>
<dbReference type="GO" id="GO:0016301">
    <property type="term" value="F:kinase activity"/>
    <property type="evidence" value="ECO:0007669"/>
    <property type="project" value="UniProtKB-KW"/>
</dbReference>
<name>A0A1E3U7D8_9FIRM</name>
<sequence>MRKKCFIGFDGYRDEIYRLIKRRTKEGYEFWDKMEDLGSYLQNNCGKSSDIELMPAAAGIGGNGPLMAGAIASLGIQTTCMGLFDDCRDLMENLNHKVDCLSIGRSNRCTALEFSNGKLMLGQLESMKLDCDNFKNRFNQEEVIHIWRECSLIGIVNWSAFLYMNDILAFLEPFLMKQEMPQLLFFDLADLTARSREDILELVSLLKRFGKRKQVILGLNNKEAEIFVQQYMNIEVKGEQTGKILAAELRDCLIVIHGIEGARCYWKQEQVVEKTQKVEQPKILTGAGDHFNAGFCCGMINKLGLRDSLRLGNKAAGYYVRYGRNMEEI</sequence>